<reference evidence="1 2" key="1">
    <citation type="submission" date="2016-03" db="EMBL/GenBank/DDBJ databases">
        <title>Niastella vici sp. nov., isolated from farmland soil.</title>
        <authorList>
            <person name="Chen L."/>
            <person name="Wang D."/>
            <person name="Yang S."/>
            <person name="Wang G."/>
        </authorList>
    </citation>
    <scope>NUCLEOTIDE SEQUENCE [LARGE SCALE GENOMIC DNA]</scope>
    <source>
        <strain evidence="1 2">DJ57</strain>
    </source>
</reference>
<gene>
    <name evidence="1" type="ORF">A3860_17665</name>
</gene>
<evidence type="ECO:0008006" key="3">
    <source>
        <dbReference type="Google" id="ProtNLM"/>
    </source>
</evidence>
<accession>A0A1V9G4K9</accession>
<organism evidence="1 2">
    <name type="scientific">Niastella vici</name>
    <dbReference type="NCBI Taxonomy" id="1703345"/>
    <lineage>
        <taxon>Bacteria</taxon>
        <taxon>Pseudomonadati</taxon>
        <taxon>Bacteroidota</taxon>
        <taxon>Chitinophagia</taxon>
        <taxon>Chitinophagales</taxon>
        <taxon>Chitinophagaceae</taxon>
        <taxon>Niastella</taxon>
    </lineage>
</organism>
<dbReference type="STRING" id="1703345.A3860_17665"/>
<name>A0A1V9G4K9_9BACT</name>
<evidence type="ECO:0000313" key="2">
    <source>
        <dbReference type="Proteomes" id="UP000192796"/>
    </source>
</evidence>
<comment type="caution">
    <text evidence="1">The sequence shown here is derived from an EMBL/GenBank/DDBJ whole genome shotgun (WGS) entry which is preliminary data.</text>
</comment>
<dbReference type="OrthoDB" id="676695at2"/>
<keyword evidence="2" id="KW-1185">Reference proteome</keyword>
<protein>
    <recommendedName>
        <fullName evidence="3">Lipoprotein</fullName>
    </recommendedName>
</protein>
<dbReference type="EMBL" id="LVYD01000024">
    <property type="protein sequence ID" value="OQP65492.1"/>
    <property type="molecule type" value="Genomic_DNA"/>
</dbReference>
<dbReference type="AlphaFoldDB" id="A0A1V9G4K9"/>
<dbReference type="Proteomes" id="UP000192796">
    <property type="component" value="Unassembled WGS sequence"/>
</dbReference>
<dbReference type="RefSeq" id="WP_081146372.1">
    <property type="nucleotide sequence ID" value="NZ_LVYD01000024.1"/>
</dbReference>
<proteinExistence type="predicted"/>
<dbReference type="PROSITE" id="PS51257">
    <property type="entry name" value="PROKAR_LIPOPROTEIN"/>
    <property type="match status" value="1"/>
</dbReference>
<evidence type="ECO:0000313" key="1">
    <source>
        <dbReference type="EMBL" id="OQP65492.1"/>
    </source>
</evidence>
<sequence>MKKNKLVLTFIVCTSLFYSCKSLKGKAFETTEGIAEVVTKLNEAFGENASYTDITISYIKGIGSTISATGTKDPSSSKMISKLYSNGNWKDDSEVILEVSGGAKPSDFMFTLSEVEQLKKVPEMVRISIEKIKKDKKIDVVAEHVSVKYPSRIMGPDDKLSFDVNLAPENGGTSFITTFDEVGNFQRLIY</sequence>